<protein>
    <submittedName>
        <fullName evidence="1">Uncharacterized protein</fullName>
    </submittedName>
</protein>
<evidence type="ECO:0000313" key="2">
    <source>
        <dbReference type="Proteomes" id="UP000308600"/>
    </source>
</evidence>
<sequence>MHHLASMISIIIILGTGALSAPIIPRNDNGVSHEGGAQPAPQPHSYAAGPYSGEPTPADYKSELSLNSEAKTEHAISKESKSESLVEESREKDYTNLGKGAPNGVDRETKIEYAMQNNKTSEYTVQNANLTAHAVKEGHYTGPQSPHSGVDYELRHDSKNQTHIKDIVEADNIREDVSGEECNGDELHESYDGYKADNRTSTPQRLTRTNSAQAVDDNSDVSEEIVIDENLDNDKGDGPLEQVSTSTPLGDEDQRHDAPKLQSNTASNSHHEEELDEDSDDDGDDDDDDEDDDEDDDDEYERPMASPGYYPPPPHGGPLRAPGSGSVGAPINHAISPLSIVSLSSGGRMTRLKRSKVHGHGGRRGHKTRHQKHRHGRLVHDGYY</sequence>
<evidence type="ECO:0000313" key="1">
    <source>
        <dbReference type="EMBL" id="TFK61225.1"/>
    </source>
</evidence>
<gene>
    <name evidence="1" type="ORF">BDN72DRAFT_472531</name>
</gene>
<dbReference type="Proteomes" id="UP000308600">
    <property type="component" value="Unassembled WGS sequence"/>
</dbReference>
<dbReference type="EMBL" id="ML208681">
    <property type="protein sequence ID" value="TFK61225.1"/>
    <property type="molecule type" value="Genomic_DNA"/>
</dbReference>
<proteinExistence type="predicted"/>
<name>A0ACD3A678_9AGAR</name>
<organism evidence="1 2">
    <name type="scientific">Pluteus cervinus</name>
    <dbReference type="NCBI Taxonomy" id="181527"/>
    <lineage>
        <taxon>Eukaryota</taxon>
        <taxon>Fungi</taxon>
        <taxon>Dikarya</taxon>
        <taxon>Basidiomycota</taxon>
        <taxon>Agaricomycotina</taxon>
        <taxon>Agaricomycetes</taxon>
        <taxon>Agaricomycetidae</taxon>
        <taxon>Agaricales</taxon>
        <taxon>Pluteineae</taxon>
        <taxon>Pluteaceae</taxon>
        <taxon>Pluteus</taxon>
    </lineage>
</organism>
<accession>A0ACD3A678</accession>
<reference evidence="1 2" key="1">
    <citation type="journal article" date="2019" name="Nat. Ecol. Evol.">
        <title>Megaphylogeny resolves global patterns of mushroom evolution.</title>
        <authorList>
            <person name="Varga T."/>
            <person name="Krizsan K."/>
            <person name="Foldi C."/>
            <person name="Dima B."/>
            <person name="Sanchez-Garcia M."/>
            <person name="Sanchez-Ramirez S."/>
            <person name="Szollosi G.J."/>
            <person name="Szarkandi J.G."/>
            <person name="Papp V."/>
            <person name="Albert L."/>
            <person name="Andreopoulos W."/>
            <person name="Angelini C."/>
            <person name="Antonin V."/>
            <person name="Barry K.W."/>
            <person name="Bougher N.L."/>
            <person name="Buchanan P."/>
            <person name="Buyck B."/>
            <person name="Bense V."/>
            <person name="Catcheside P."/>
            <person name="Chovatia M."/>
            <person name="Cooper J."/>
            <person name="Damon W."/>
            <person name="Desjardin D."/>
            <person name="Finy P."/>
            <person name="Geml J."/>
            <person name="Haridas S."/>
            <person name="Hughes K."/>
            <person name="Justo A."/>
            <person name="Karasinski D."/>
            <person name="Kautmanova I."/>
            <person name="Kiss B."/>
            <person name="Kocsube S."/>
            <person name="Kotiranta H."/>
            <person name="LaButti K.M."/>
            <person name="Lechner B.E."/>
            <person name="Liimatainen K."/>
            <person name="Lipzen A."/>
            <person name="Lukacs Z."/>
            <person name="Mihaltcheva S."/>
            <person name="Morgado L.N."/>
            <person name="Niskanen T."/>
            <person name="Noordeloos M.E."/>
            <person name="Ohm R.A."/>
            <person name="Ortiz-Santana B."/>
            <person name="Ovrebo C."/>
            <person name="Racz N."/>
            <person name="Riley R."/>
            <person name="Savchenko A."/>
            <person name="Shiryaev A."/>
            <person name="Soop K."/>
            <person name="Spirin V."/>
            <person name="Szebenyi C."/>
            <person name="Tomsovsky M."/>
            <person name="Tulloss R.E."/>
            <person name="Uehling J."/>
            <person name="Grigoriev I.V."/>
            <person name="Vagvolgyi C."/>
            <person name="Papp T."/>
            <person name="Martin F.M."/>
            <person name="Miettinen O."/>
            <person name="Hibbett D.S."/>
            <person name="Nagy L.G."/>
        </authorList>
    </citation>
    <scope>NUCLEOTIDE SEQUENCE [LARGE SCALE GENOMIC DNA]</scope>
    <source>
        <strain evidence="1 2">NL-1719</strain>
    </source>
</reference>
<keyword evidence="2" id="KW-1185">Reference proteome</keyword>